<feature type="compositionally biased region" description="Acidic residues" evidence="4">
    <location>
        <begin position="229"/>
        <end position="238"/>
    </location>
</feature>
<feature type="region of interest" description="Disordered" evidence="4">
    <location>
        <begin position="319"/>
        <end position="357"/>
    </location>
</feature>
<dbReference type="InterPro" id="IPR005011">
    <property type="entry name" value="SNU66/SART1"/>
</dbReference>
<evidence type="ECO:0000256" key="2">
    <source>
        <dbReference type="ARBA" id="ARBA00006076"/>
    </source>
</evidence>
<sequence length="456" mass="51057">MLKARGILEKYDEEIDGESKKTFVLESGGSYDASKADELQQIQEKLKNEMVSLEMEKPRIASEYYTQEEMVQFKKPKKKRKVRKREALKADDLEAITSGDAGSGDHGSRTLKSILKSSSSKSASQDDDSMEITPLEQMDPDDVYQQETDDIALEDDDAQLELEIALQRSRRLKRKTEKTGAAKVIASLSTTVKQEPSSEEYGSIVIDSTSEFCRTLGEIPTYGTSGNREEEEEDEDEWKMDVVNETQEPQSGWELVKAQEDKKKEVTQESESNVLDDEPVVGNSVAAALQLAAKKGLLSSEGKRRVEEKFVADLPSVGVIDEEKMRGDDKDRSRGGRDYDRDRDRYGGGSRGEKEGYKPNVKLEYVDEKGRTLTPKEAFRYLSHKFHGKTPAKMKTEKRTKKILEEMAMQKMSSIDTPLNTAALLKEKQKEAQSPYLILSGGGKTLSTGASLTKGK</sequence>
<evidence type="ECO:0000313" key="6">
    <source>
        <dbReference type="Proteomes" id="UP000001593"/>
    </source>
</evidence>
<gene>
    <name evidence="5" type="ORF">NEMVEDRAFT_v1g244988</name>
</gene>
<evidence type="ECO:0000256" key="4">
    <source>
        <dbReference type="SAM" id="MobiDB-lite"/>
    </source>
</evidence>
<feature type="compositionally biased region" description="Acidic residues" evidence="4">
    <location>
        <begin position="138"/>
        <end position="154"/>
    </location>
</feature>
<accession>A7SFV2</accession>
<dbReference type="STRING" id="45351.A7SFV2"/>
<feature type="region of interest" description="Disordered" evidence="4">
    <location>
        <begin position="217"/>
        <end position="239"/>
    </location>
</feature>
<feature type="region of interest" description="Disordered" evidence="4">
    <location>
        <begin position="72"/>
        <end position="154"/>
    </location>
</feature>
<evidence type="ECO:0000313" key="5">
    <source>
        <dbReference type="EMBL" id="EDO37415.1"/>
    </source>
</evidence>
<dbReference type="PANTHER" id="PTHR14152">
    <property type="entry name" value="SQUAMOUS CELL CARCINOMA ANTIGEN RECOGNISED BY CYTOTOXIC T LYMPHOCYTES"/>
    <property type="match status" value="1"/>
</dbReference>
<dbReference type="GO" id="GO:0000398">
    <property type="term" value="P:mRNA splicing, via spliceosome"/>
    <property type="evidence" value="ECO:0007669"/>
    <property type="project" value="InterPro"/>
</dbReference>
<keyword evidence="3" id="KW-0539">Nucleus</keyword>
<protein>
    <recommendedName>
        <fullName evidence="7">U4/U6.U5 tri-snRNP-associated protein 1</fullName>
    </recommendedName>
</protein>
<name>A7SFV2_NEMVE</name>
<dbReference type="PhylomeDB" id="A7SFV2"/>
<dbReference type="KEGG" id="nve:5508912"/>
<dbReference type="eggNOG" id="KOG2217">
    <property type="taxonomic scope" value="Eukaryota"/>
</dbReference>
<dbReference type="GO" id="GO:0005634">
    <property type="term" value="C:nucleus"/>
    <property type="evidence" value="ECO:0007669"/>
    <property type="project" value="UniProtKB-SubCell"/>
</dbReference>
<evidence type="ECO:0008006" key="7">
    <source>
        <dbReference type="Google" id="ProtNLM"/>
    </source>
</evidence>
<dbReference type="Proteomes" id="UP000001593">
    <property type="component" value="Unassembled WGS sequence"/>
</dbReference>
<keyword evidence="6" id="KW-1185">Reference proteome</keyword>
<dbReference type="AlphaFoldDB" id="A7SFV2"/>
<dbReference type="OMA" id="KMENERF"/>
<evidence type="ECO:0000256" key="3">
    <source>
        <dbReference type="ARBA" id="ARBA00023242"/>
    </source>
</evidence>
<comment type="subcellular location">
    <subcellularLocation>
        <location evidence="1">Nucleus</location>
    </subcellularLocation>
</comment>
<reference evidence="5 6" key="1">
    <citation type="journal article" date="2007" name="Science">
        <title>Sea anemone genome reveals ancestral eumetazoan gene repertoire and genomic organization.</title>
        <authorList>
            <person name="Putnam N.H."/>
            <person name="Srivastava M."/>
            <person name="Hellsten U."/>
            <person name="Dirks B."/>
            <person name="Chapman J."/>
            <person name="Salamov A."/>
            <person name="Terry A."/>
            <person name="Shapiro H."/>
            <person name="Lindquist E."/>
            <person name="Kapitonov V.V."/>
            <person name="Jurka J."/>
            <person name="Genikhovich G."/>
            <person name="Grigoriev I.V."/>
            <person name="Lucas S.M."/>
            <person name="Steele R.E."/>
            <person name="Finnerty J.R."/>
            <person name="Technau U."/>
            <person name="Martindale M.Q."/>
            <person name="Rokhsar D.S."/>
        </authorList>
    </citation>
    <scope>NUCLEOTIDE SEQUENCE [LARGE SCALE GENOMIC DNA]</scope>
    <source>
        <strain evidence="6">CH2 X CH6</strain>
    </source>
</reference>
<evidence type="ECO:0000256" key="1">
    <source>
        <dbReference type="ARBA" id="ARBA00004123"/>
    </source>
</evidence>
<dbReference type="PANTHER" id="PTHR14152:SF5">
    <property type="entry name" value="U4_U6.U5 TRI-SNRNP-ASSOCIATED PROTEIN 1"/>
    <property type="match status" value="1"/>
</dbReference>
<dbReference type="EMBL" id="DS469647">
    <property type="protein sequence ID" value="EDO37415.1"/>
    <property type="molecule type" value="Genomic_DNA"/>
</dbReference>
<feature type="compositionally biased region" description="Basic and acidic residues" evidence="4">
    <location>
        <begin position="321"/>
        <end position="357"/>
    </location>
</feature>
<dbReference type="HOGENOM" id="CLU_656488_0_0_1"/>
<dbReference type="Pfam" id="PF03343">
    <property type="entry name" value="SART-1"/>
    <property type="match status" value="1"/>
</dbReference>
<dbReference type="InParanoid" id="A7SFV2"/>
<feature type="compositionally biased region" description="Low complexity" evidence="4">
    <location>
        <begin position="112"/>
        <end position="123"/>
    </location>
</feature>
<organism evidence="5 6">
    <name type="scientific">Nematostella vectensis</name>
    <name type="common">Starlet sea anemone</name>
    <dbReference type="NCBI Taxonomy" id="45351"/>
    <lineage>
        <taxon>Eukaryota</taxon>
        <taxon>Metazoa</taxon>
        <taxon>Cnidaria</taxon>
        <taxon>Anthozoa</taxon>
        <taxon>Hexacorallia</taxon>
        <taxon>Actiniaria</taxon>
        <taxon>Edwardsiidae</taxon>
        <taxon>Nematostella</taxon>
    </lineage>
</organism>
<feature type="compositionally biased region" description="Basic residues" evidence="4">
    <location>
        <begin position="74"/>
        <end position="84"/>
    </location>
</feature>
<proteinExistence type="inferred from homology"/>
<comment type="similarity">
    <text evidence="2">Belongs to the SNU66/SART1 family.</text>
</comment>